<evidence type="ECO:0000256" key="1">
    <source>
        <dbReference type="SAM" id="Phobius"/>
    </source>
</evidence>
<organism evidence="2 4">
    <name type="scientific">Bacillus thuringiensis</name>
    <dbReference type="NCBI Taxonomy" id="1428"/>
    <lineage>
        <taxon>Bacteria</taxon>
        <taxon>Bacillati</taxon>
        <taxon>Bacillota</taxon>
        <taxon>Bacilli</taxon>
        <taxon>Bacillales</taxon>
        <taxon>Bacillaceae</taxon>
        <taxon>Bacillus</taxon>
        <taxon>Bacillus cereus group</taxon>
    </lineage>
</organism>
<evidence type="ECO:0000313" key="3">
    <source>
        <dbReference type="EMBL" id="TCW46311.1"/>
    </source>
</evidence>
<keyword evidence="1" id="KW-0472">Membrane</keyword>
<dbReference type="Proteomes" id="UP000295285">
    <property type="component" value="Unassembled WGS sequence"/>
</dbReference>
<protein>
    <submittedName>
        <fullName evidence="2">Uncharacterized protein</fullName>
    </submittedName>
</protein>
<feature type="transmembrane region" description="Helical" evidence="1">
    <location>
        <begin position="15"/>
        <end position="35"/>
    </location>
</feature>
<reference evidence="3 5" key="2">
    <citation type="submission" date="2019-03" db="EMBL/GenBank/DDBJ databases">
        <title>Above-ground endophytic microbial communities from plants in different locations in the United States.</title>
        <authorList>
            <person name="Frank C."/>
        </authorList>
    </citation>
    <scope>NUCLEOTIDE SEQUENCE [LARGE SCALE GENOMIC DNA]</scope>
    <source>
        <strain evidence="3 5">LP_2_YM</strain>
    </source>
</reference>
<dbReference type="Proteomes" id="UP000195991">
    <property type="component" value="Unassembled WGS sequence"/>
</dbReference>
<gene>
    <name evidence="2" type="ORF">BTT61001_02928</name>
    <name evidence="3" type="ORF">EC910_12835</name>
</gene>
<dbReference type="EMBL" id="FMBI01000030">
    <property type="protein sequence ID" value="SCC39075.1"/>
    <property type="molecule type" value="Genomic_DNA"/>
</dbReference>
<dbReference type="AlphaFoldDB" id="A0A1C4E6D5"/>
<reference evidence="2 4" key="1">
    <citation type="submission" date="2016-08" db="EMBL/GenBank/DDBJ databases">
        <authorList>
            <person name="Seilhamer J.J."/>
        </authorList>
    </citation>
    <scope>NUCLEOTIDE SEQUENCE [LARGE SCALE GENOMIC DNA]</scope>
    <source>
        <strain evidence="2 4">IEBC_T61001</strain>
    </source>
</reference>
<keyword evidence="1" id="KW-0812">Transmembrane</keyword>
<keyword evidence="1" id="KW-1133">Transmembrane helix</keyword>
<dbReference type="EMBL" id="SMDG01000028">
    <property type="protein sequence ID" value="TCW46311.1"/>
    <property type="molecule type" value="Genomic_DNA"/>
</dbReference>
<evidence type="ECO:0000313" key="2">
    <source>
        <dbReference type="EMBL" id="SCC39075.1"/>
    </source>
</evidence>
<accession>A0A1C4E6D5</accession>
<evidence type="ECO:0000313" key="4">
    <source>
        <dbReference type="Proteomes" id="UP000195991"/>
    </source>
</evidence>
<name>A0A1C4E6D5_BACTU</name>
<sequence length="36" mass="4292">MGEGRISFQQRVKEVLVMIVSFWVIMFLMYGEILLQ</sequence>
<proteinExistence type="predicted"/>
<evidence type="ECO:0000313" key="5">
    <source>
        <dbReference type="Proteomes" id="UP000295285"/>
    </source>
</evidence>